<comment type="caution">
    <text evidence="2">The sequence shown here is derived from an EMBL/GenBank/DDBJ whole genome shotgun (WGS) entry which is preliminary data.</text>
</comment>
<organism evidence="2 3">
    <name type="scientific">Burkholderia contaminans</name>
    <dbReference type="NCBI Taxonomy" id="488447"/>
    <lineage>
        <taxon>Bacteria</taxon>
        <taxon>Pseudomonadati</taxon>
        <taxon>Pseudomonadota</taxon>
        <taxon>Betaproteobacteria</taxon>
        <taxon>Burkholderiales</taxon>
        <taxon>Burkholderiaceae</taxon>
        <taxon>Burkholderia</taxon>
        <taxon>Burkholderia cepacia complex</taxon>
    </lineage>
</organism>
<evidence type="ECO:0000256" key="1">
    <source>
        <dbReference type="SAM" id="MobiDB-lite"/>
    </source>
</evidence>
<dbReference type="AlphaFoldDB" id="A0A2S5E4Q3"/>
<proteinExistence type="predicted"/>
<sequence>MVSLALTTARRTSLGAMRSGAGNRPAAVRGRRDAGARDAPRGERRRAHISVIGKARRDSLSKPEAMQLAIFSISNKIGPNTRHSENSPEHFRDKHAKFFLVYVCAAGFVAFSI</sequence>
<name>A0A2S5E4Q3_9BURK</name>
<dbReference type="Proteomes" id="UP000238655">
    <property type="component" value="Chromosome 2"/>
</dbReference>
<feature type="compositionally biased region" description="Polar residues" evidence="1">
    <location>
        <begin position="1"/>
        <end position="11"/>
    </location>
</feature>
<dbReference type="EMBL" id="PQVP01000001">
    <property type="protein sequence ID" value="POZ86276.1"/>
    <property type="molecule type" value="Genomic_DNA"/>
</dbReference>
<accession>A0A2S5E4Q3</accession>
<gene>
    <name evidence="2" type="ORF">C3743_07195</name>
</gene>
<reference evidence="2 3" key="1">
    <citation type="submission" date="2018-01" db="EMBL/GenBank/DDBJ databases">
        <title>Successful Treatment of Persistent Burkholderia cepacia Bacteremia with Ceftazidime-Avibactam.</title>
        <authorList>
            <person name="Tamma P."/>
            <person name="Fan Y."/>
            <person name="Bergman Y."/>
            <person name="Sick-Samuels A."/>
            <person name="Hsu A."/>
            <person name="Timp W."/>
            <person name="Simner P."/>
        </authorList>
    </citation>
    <scope>NUCLEOTIDE SEQUENCE [LARGE SCALE GENOMIC DNA]</scope>
    <source>
        <strain evidence="2 3">170816</strain>
    </source>
</reference>
<evidence type="ECO:0000313" key="3">
    <source>
        <dbReference type="Proteomes" id="UP000238655"/>
    </source>
</evidence>
<evidence type="ECO:0000313" key="2">
    <source>
        <dbReference type="EMBL" id="POZ86276.1"/>
    </source>
</evidence>
<dbReference type="RefSeq" id="WP_089443727.1">
    <property type="nucleotide sequence ID" value="NZ_CM009576.1"/>
</dbReference>
<feature type="region of interest" description="Disordered" evidence="1">
    <location>
        <begin position="1"/>
        <end position="61"/>
    </location>
</feature>
<feature type="compositionally biased region" description="Basic and acidic residues" evidence="1">
    <location>
        <begin position="30"/>
        <end position="42"/>
    </location>
</feature>
<protein>
    <submittedName>
        <fullName evidence="2">Uncharacterized protein</fullName>
    </submittedName>
</protein>